<comment type="caution">
    <text evidence="10">The sequence shown here is derived from an EMBL/GenBank/DDBJ whole genome shotgun (WGS) entry which is preliminary data.</text>
</comment>
<dbReference type="GO" id="GO:0042597">
    <property type="term" value="C:periplasmic space"/>
    <property type="evidence" value="ECO:0007669"/>
    <property type="project" value="UniProtKB-SubCell"/>
</dbReference>
<proteinExistence type="inferred from homology"/>
<evidence type="ECO:0000256" key="1">
    <source>
        <dbReference type="ARBA" id="ARBA00004418"/>
    </source>
</evidence>
<evidence type="ECO:0000256" key="2">
    <source>
        <dbReference type="ARBA" id="ARBA00010548"/>
    </source>
</evidence>
<dbReference type="InterPro" id="IPR051200">
    <property type="entry name" value="Host-pathogen_enzymatic-act"/>
</dbReference>
<evidence type="ECO:0000256" key="7">
    <source>
        <dbReference type="ARBA" id="ARBA00023002"/>
    </source>
</evidence>
<keyword evidence="8" id="KW-1015">Disulfide bond</keyword>
<sequence length="382" mass="40998">MQRKWRWALAMACGATIAAHAGAVEQAEDLTVAKVPPYNPHQIDVLDVNFPSMTDGRIHVLSGDDGKYLGQIDAGFAAGFAISPDHKTTYVATTYFSRGSHGTRTDVVESTDNATLDIAGEVVIPAKHAQTVPSPYNTSLSADGKWLYVSNITPATSVTVVDTATHKVAGEIDTDGCVLAYPTGNDRFTSLCESGKALTVVLDGNGKEKSRKLSDVFIDVDNDPAFVNAVHSGGDYWFTTFNGNVRRANFAGSAPVFGASWPLVSAPERKAGWRPGGLQQTALNGATQRLYVAMHQGTEGSHKDPASEIWVFDMKTHKRVARWKLADQKIDPLLSIQVSQDAHPLFYGITIASDVVIADALTGKVEHVVKQVGHTASLLLNP</sequence>
<dbReference type="InterPro" id="IPR009451">
    <property type="entry name" value="Metamine_DH_Hvc"/>
</dbReference>
<keyword evidence="6" id="KW-0249">Electron transport</keyword>
<name>A0A3D8JVF2_9BURK</name>
<evidence type="ECO:0000256" key="4">
    <source>
        <dbReference type="ARBA" id="ARBA00022729"/>
    </source>
</evidence>
<evidence type="ECO:0000313" key="11">
    <source>
        <dbReference type="Proteomes" id="UP000256838"/>
    </source>
</evidence>
<organism evidence="10 11">
    <name type="scientific">Trinickia dinghuensis</name>
    <dbReference type="NCBI Taxonomy" id="2291023"/>
    <lineage>
        <taxon>Bacteria</taxon>
        <taxon>Pseudomonadati</taxon>
        <taxon>Pseudomonadota</taxon>
        <taxon>Betaproteobacteria</taxon>
        <taxon>Burkholderiales</taxon>
        <taxon>Burkholderiaceae</taxon>
        <taxon>Trinickia</taxon>
    </lineage>
</organism>
<evidence type="ECO:0000256" key="8">
    <source>
        <dbReference type="PIRSR" id="PIRSR609451-50"/>
    </source>
</evidence>
<keyword evidence="3" id="KW-0813">Transport</keyword>
<feature type="chain" id="PRO_5017597233" evidence="9">
    <location>
        <begin position="22"/>
        <end position="382"/>
    </location>
</feature>
<evidence type="ECO:0000256" key="9">
    <source>
        <dbReference type="SAM" id="SignalP"/>
    </source>
</evidence>
<dbReference type="SUPFAM" id="SSF50969">
    <property type="entry name" value="YVTN repeat-like/Quinoprotein amine dehydrogenase"/>
    <property type="match status" value="1"/>
</dbReference>
<dbReference type="OrthoDB" id="185182at2"/>
<evidence type="ECO:0000256" key="5">
    <source>
        <dbReference type="ARBA" id="ARBA00022764"/>
    </source>
</evidence>
<dbReference type="RefSeq" id="WP_115536297.1">
    <property type="nucleotide sequence ID" value="NZ_QRGA01000015.1"/>
</dbReference>
<reference evidence="10 11" key="1">
    <citation type="submission" date="2018-08" db="EMBL/GenBank/DDBJ databases">
        <title>Paraburkholderia sp. DHOM06 isolated from forest soil.</title>
        <authorList>
            <person name="Gao Z.-H."/>
            <person name="Qiu L.-H."/>
        </authorList>
    </citation>
    <scope>NUCLEOTIDE SEQUENCE [LARGE SCALE GENOMIC DNA]</scope>
    <source>
        <strain evidence="10 11">DHOM06</strain>
    </source>
</reference>
<evidence type="ECO:0000256" key="3">
    <source>
        <dbReference type="ARBA" id="ARBA00022448"/>
    </source>
</evidence>
<gene>
    <name evidence="10" type="ORF">DWV00_24350</name>
</gene>
<dbReference type="AlphaFoldDB" id="A0A3D8JVF2"/>
<comment type="subcellular location">
    <subcellularLocation>
        <location evidence="1">Periplasm</location>
    </subcellularLocation>
</comment>
<dbReference type="EMBL" id="QRGA01000015">
    <property type="protein sequence ID" value="RDU96371.1"/>
    <property type="molecule type" value="Genomic_DNA"/>
</dbReference>
<feature type="signal peptide" evidence="9">
    <location>
        <begin position="1"/>
        <end position="21"/>
    </location>
</feature>
<dbReference type="GO" id="GO:0030058">
    <property type="term" value="F:aliphatic amine dehydrogenase activity"/>
    <property type="evidence" value="ECO:0007669"/>
    <property type="project" value="InterPro"/>
</dbReference>
<dbReference type="Proteomes" id="UP000256838">
    <property type="component" value="Unassembled WGS sequence"/>
</dbReference>
<keyword evidence="4 9" id="KW-0732">Signal</keyword>
<keyword evidence="5" id="KW-0574">Periplasm</keyword>
<protein>
    <submittedName>
        <fullName evidence="10">Amine dehydrogenase</fullName>
    </submittedName>
</protein>
<dbReference type="Gene3D" id="2.130.10.10">
    <property type="entry name" value="YVTN repeat-like/Quinoprotein amine dehydrogenase"/>
    <property type="match status" value="1"/>
</dbReference>
<dbReference type="PANTHER" id="PTHR47197">
    <property type="entry name" value="PROTEIN NIRF"/>
    <property type="match status" value="1"/>
</dbReference>
<evidence type="ECO:0000313" key="10">
    <source>
        <dbReference type="EMBL" id="RDU96371.1"/>
    </source>
</evidence>
<evidence type="ECO:0000256" key="6">
    <source>
        <dbReference type="ARBA" id="ARBA00022982"/>
    </source>
</evidence>
<dbReference type="Pfam" id="PF06433">
    <property type="entry name" value="Me-amine-dh_H"/>
    <property type="match status" value="1"/>
</dbReference>
<dbReference type="InterPro" id="IPR011044">
    <property type="entry name" value="Quino_amine_DH_bsu"/>
</dbReference>
<accession>A0A3D8JVF2</accession>
<keyword evidence="11" id="KW-1185">Reference proteome</keyword>
<feature type="disulfide bond" evidence="8">
    <location>
        <begin position="177"/>
        <end position="192"/>
    </location>
</feature>
<comment type="similarity">
    <text evidence="2">Belongs to the aromatic amine dehydrogenase heavy chain family.</text>
</comment>
<dbReference type="PANTHER" id="PTHR47197:SF3">
    <property type="entry name" value="DIHYDRO-HEME D1 DEHYDROGENASE"/>
    <property type="match status" value="1"/>
</dbReference>
<dbReference type="InterPro" id="IPR015943">
    <property type="entry name" value="WD40/YVTN_repeat-like_dom_sf"/>
</dbReference>
<keyword evidence="7" id="KW-0560">Oxidoreductase</keyword>